<reference evidence="1 2" key="1">
    <citation type="journal article" date="2018" name="PLoS ONE">
        <title>The draft genome of Kipferlia bialata reveals reductive genome evolution in fornicate parasites.</title>
        <authorList>
            <person name="Tanifuji G."/>
            <person name="Takabayashi S."/>
            <person name="Kume K."/>
            <person name="Takagi M."/>
            <person name="Nakayama T."/>
            <person name="Kamikawa R."/>
            <person name="Inagaki Y."/>
            <person name="Hashimoto T."/>
        </authorList>
    </citation>
    <scope>NUCLEOTIDE SEQUENCE [LARGE SCALE GENOMIC DNA]</scope>
    <source>
        <strain evidence="1">NY0173</strain>
    </source>
</reference>
<dbReference type="EMBL" id="BDIP01007976">
    <property type="protein sequence ID" value="GIQ91579.1"/>
    <property type="molecule type" value="Genomic_DNA"/>
</dbReference>
<proteinExistence type="predicted"/>
<evidence type="ECO:0000313" key="1">
    <source>
        <dbReference type="EMBL" id="GIQ91579.1"/>
    </source>
</evidence>
<evidence type="ECO:0000313" key="2">
    <source>
        <dbReference type="Proteomes" id="UP000265618"/>
    </source>
</evidence>
<comment type="caution">
    <text evidence="1">The sequence shown here is derived from an EMBL/GenBank/DDBJ whole genome shotgun (WGS) entry which is preliminary data.</text>
</comment>
<name>A0A9K3DCW0_9EUKA</name>
<feature type="non-terminal residue" evidence="1">
    <location>
        <position position="43"/>
    </location>
</feature>
<organism evidence="1 2">
    <name type="scientific">Kipferlia bialata</name>
    <dbReference type="NCBI Taxonomy" id="797122"/>
    <lineage>
        <taxon>Eukaryota</taxon>
        <taxon>Metamonada</taxon>
        <taxon>Carpediemonas-like organisms</taxon>
        <taxon>Kipferlia</taxon>
    </lineage>
</organism>
<dbReference type="AlphaFoldDB" id="A0A9K3DCW0"/>
<gene>
    <name evidence="1" type="ORF">KIPB_014908</name>
</gene>
<keyword evidence="2" id="KW-1185">Reference proteome</keyword>
<sequence>MDITRYCVCPVCHPEGCATPEDTERVEAYLSRWRTVLETGSGG</sequence>
<protein>
    <submittedName>
        <fullName evidence="1">Uncharacterized protein</fullName>
    </submittedName>
</protein>
<dbReference type="Proteomes" id="UP000265618">
    <property type="component" value="Unassembled WGS sequence"/>
</dbReference>
<accession>A0A9K3DCW0</accession>